<dbReference type="Proteomes" id="UP000030856">
    <property type="component" value="Unassembled WGS sequence"/>
</dbReference>
<comment type="caution">
    <text evidence="1">The sequence shown here is derived from an EMBL/GenBank/DDBJ whole genome shotgun (WGS) entry which is preliminary data.</text>
</comment>
<name>A0A0B0H6A5_SOVGS</name>
<organism evidence="1 2">
    <name type="scientific">Solemya velum gill symbiont</name>
    <dbReference type="NCBI Taxonomy" id="2340"/>
    <lineage>
        <taxon>Bacteria</taxon>
        <taxon>Pseudomonadati</taxon>
        <taxon>Pseudomonadota</taxon>
        <taxon>Gammaproteobacteria</taxon>
        <taxon>sulfur-oxidizing symbionts</taxon>
    </lineage>
</organism>
<dbReference type="AlphaFoldDB" id="A0A0B0H6A5"/>
<proteinExistence type="predicted"/>
<dbReference type="EMBL" id="JRAA01000001">
    <property type="protein sequence ID" value="KHF25738.1"/>
    <property type="molecule type" value="Genomic_DNA"/>
</dbReference>
<reference evidence="1 2" key="1">
    <citation type="journal article" date="2014" name="BMC Genomics">
        <title>The genome of the intracellular bacterium of the coastal bivalve, Solemya velum: a blueprint for thriving in and out of symbiosis.</title>
        <authorList>
            <person name="Dmytrenko O."/>
            <person name="Russell S.L."/>
            <person name="Loo W.T."/>
            <person name="Fontanez K.M."/>
            <person name="Liao L."/>
            <person name="Roeselers G."/>
            <person name="Sharma R."/>
            <person name="Stewart F.J."/>
            <person name="Newton I.L."/>
            <person name="Woyke T."/>
            <person name="Wu D."/>
            <person name="Lang J.M."/>
            <person name="Eisen J.A."/>
            <person name="Cavanaugh C.M."/>
        </authorList>
    </citation>
    <scope>NUCLEOTIDE SEQUENCE [LARGE SCALE GENOMIC DNA]</scope>
    <source>
        <strain evidence="1 2">WH</strain>
    </source>
</reference>
<evidence type="ECO:0000313" key="2">
    <source>
        <dbReference type="Proteomes" id="UP000030856"/>
    </source>
</evidence>
<accession>A0A0B0H6A5</accession>
<evidence type="ECO:0000313" key="1">
    <source>
        <dbReference type="EMBL" id="KHF25738.1"/>
    </source>
</evidence>
<gene>
    <name evidence="1" type="ORF">JV46_12900</name>
</gene>
<protein>
    <submittedName>
        <fullName evidence="1">Uncharacterized protein</fullName>
    </submittedName>
</protein>
<dbReference type="STRING" id="2340.JV46_12900"/>
<sequence>MYQFEGIIEGYQEVKIGKMTVVQRLHSLRECFLQSVQSDAVLPMHAKSREMP</sequence>
<keyword evidence="2" id="KW-1185">Reference proteome</keyword>